<organism evidence="4 5">
    <name type="scientific">Candidatus Scalindua rubra</name>
    <dbReference type="NCBI Taxonomy" id="1872076"/>
    <lineage>
        <taxon>Bacteria</taxon>
        <taxon>Pseudomonadati</taxon>
        <taxon>Planctomycetota</taxon>
        <taxon>Candidatus Brocadiia</taxon>
        <taxon>Candidatus Brocadiales</taxon>
        <taxon>Candidatus Scalinduaceae</taxon>
        <taxon>Candidatus Scalindua</taxon>
    </lineage>
</organism>
<dbReference type="PANTHER" id="PTHR30483">
    <property type="entry name" value="LEUCINE-SPECIFIC-BINDING PROTEIN"/>
    <property type="match status" value="1"/>
</dbReference>
<dbReference type="InterPro" id="IPR051010">
    <property type="entry name" value="BCAA_transport"/>
</dbReference>
<comment type="similarity">
    <text evidence="1">Belongs to the leucine-binding protein family.</text>
</comment>
<dbReference type="InterPro" id="IPR028082">
    <property type="entry name" value="Peripla_BP_I"/>
</dbReference>
<dbReference type="AlphaFoldDB" id="A0A1E3X5X2"/>
<dbReference type="Proteomes" id="UP000094056">
    <property type="component" value="Unassembled WGS sequence"/>
</dbReference>
<evidence type="ECO:0000313" key="4">
    <source>
        <dbReference type="EMBL" id="ODS31028.1"/>
    </source>
</evidence>
<evidence type="ECO:0000313" key="5">
    <source>
        <dbReference type="Proteomes" id="UP000094056"/>
    </source>
</evidence>
<dbReference type="Pfam" id="PF13458">
    <property type="entry name" value="Peripla_BP_6"/>
    <property type="match status" value="1"/>
</dbReference>
<sequence length="253" mass="28423">MLINATAISTEIEDAPDFLFSIIPDAALEGQFLAEVAYQKLGKRNAGIIYRNDQSGKSFQENFSKRFKELAGNIVFEEANQPNTNEFREYITKLKAIDSLDIVFIACFGTETAYYLKQALELGLKKQSITYETFNSPKNLEIAGSAAEGIIFCSPRFDKDSSVPGTKSLREKVFKKYNQTEFNFFIASHYDAAMLLIQAISKGNNSGEKIKKYIKNLQEYDGITGKIKFNMNGGADIPLSLYTVKDKEFVVIE</sequence>
<protein>
    <submittedName>
        <fullName evidence="4">Leu/Ile/Val-binding protein</fullName>
    </submittedName>
</protein>
<accession>A0A1E3X5X2</accession>
<reference evidence="4 5" key="1">
    <citation type="submission" date="2016-07" db="EMBL/GenBank/DDBJ databases">
        <title>Draft genome of Scalindua rubra, obtained from a brine-seawater interface in the Red Sea, sheds light on salt adaptation in anammox bacteria.</title>
        <authorList>
            <person name="Speth D.R."/>
            <person name="Lagkouvardos I."/>
            <person name="Wang Y."/>
            <person name="Qian P.-Y."/>
            <person name="Dutilh B.E."/>
            <person name="Jetten M.S."/>
        </authorList>
    </citation>
    <scope>NUCLEOTIDE SEQUENCE [LARGE SCALE GENOMIC DNA]</scope>
    <source>
        <strain evidence="4">BSI-1</strain>
    </source>
</reference>
<dbReference type="EMBL" id="MAYW01000151">
    <property type="protein sequence ID" value="ODS31028.1"/>
    <property type="molecule type" value="Genomic_DNA"/>
</dbReference>
<evidence type="ECO:0000256" key="1">
    <source>
        <dbReference type="ARBA" id="ARBA00010062"/>
    </source>
</evidence>
<name>A0A1E3X5X2_9BACT</name>
<dbReference type="Gene3D" id="3.40.50.2300">
    <property type="match status" value="2"/>
</dbReference>
<feature type="domain" description="Leucine-binding protein" evidence="3">
    <location>
        <begin position="13"/>
        <end position="245"/>
    </location>
</feature>
<evidence type="ECO:0000259" key="3">
    <source>
        <dbReference type="Pfam" id="PF13458"/>
    </source>
</evidence>
<evidence type="ECO:0000256" key="2">
    <source>
        <dbReference type="ARBA" id="ARBA00022729"/>
    </source>
</evidence>
<dbReference type="PANTHER" id="PTHR30483:SF6">
    <property type="entry name" value="PERIPLASMIC BINDING PROTEIN OF ABC TRANSPORTER FOR NATURAL AMINO ACIDS"/>
    <property type="match status" value="1"/>
</dbReference>
<dbReference type="SUPFAM" id="SSF53822">
    <property type="entry name" value="Periplasmic binding protein-like I"/>
    <property type="match status" value="1"/>
</dbReference>
<gene>
    <name evidence="4" type="primary">livJ</name>
    <name evidence="4" type="ORF">SCARUB_03860</name>
</gene>
<comment type="caution">
    <text evidence="4">The sequence shown here is derived from an EMBL/GenBank/DDBJ whole genome shotgun (WGS) entry which is preliminary data.</text>
</comment>
<dbReference type="InterPro" id="IPR028081">
    <property type="entry name" value="Leu-bd"/>
</dbReference>
<keyword evidence="2" id="KW-0732">Signal</keyword>
<proteinExistence type="inferred from homology"/>